<feature type="compositionally biased region" description="Low complexity" evidence="1">
    <location>
        <begin position="55"/>
        <end position="74"/>
    </location>
</feature>
<proteinExistence type="predicted"/>
<comment type="caution">
    <text evidence="2">The sequence shown here is derived from an EMBL/GenBank/DDBJ whole genome shotgun (WGS) entry which is preliminary data.</text>
</comment>
<dbReference type="Proteomes" id="UP000650467">
    <property type="component" value="Unassembled WGS sequence"/>
</dbReference>
<evidence type="ECO:0000313" key="3">
    <source>
        <dbReference type="Proteomes" id="UP000650467"/>
    </source>
</evidence>
<reference evidence="2" key="1">
    <citation type="journal article" date="2020" name="bioRxiv">
        <title>Comparative genomics of Chlamydomonas.</title>
        <authorList>
            <person name="Craig R.J."/>
            <person name="Hasan A.R."/>
            <person name="Ness R.W."/>
            <person name="Keightley P.D."/>
        </authorList>
    </citation>
    <scope>NUCLEOTIDE SEQUENCE</scope>
    <source>
        <strain evidence="2">SAG 7.73</strain>
    </source>
</reference>
<evidence type="ECO:0000313" key="2">
    <source>
        <dbReference type="EMBL" id="KAG2427484.1"/>
    </source>
</evidence>
<feature type="compositionally biased region" description="Pro residues" evidence="1">
    <location>
        <begin position="164"/>
        <end position="182"/>
    </location>
</feature>
<feature type="region of interest" description="Disordered" evidence="1">
    <location>
        <begin position="162"/>
        <end position="182"/>
    </location>
</feature>
<feature type="compositionally biased region" description="Polar residues" evidence="1">
    <location>
        <begin position="1"/>
        <end position="12"/>
    </location>
</feature>
<name>A0A835VVY0_CHLIN</name>
<feature type="region of interest" description="Disordered" evidence="1">
    <location>
        <begin position="55"/>
        <end position="75"/>
    </location>
</feature>
<feature type="region of interest" description="Disordered" evidence="1">
    <location>
        <begin position="1"/>
        <end position="21"/>
    </location>
</feature>
<gene>
    <name evidence="2" type="ORF">HXX76_012417</name>
</gene>
<keyword evidence="3" id="KW-1185">Reference proteome</keyword>
<dbReference type="AlphaFoldDB" id="A0A835VVY0"/>
<organism evidence="2 3">
    <name type="scientific">Chlamydomonas incerta</name>
    <dbReference type="NCBI Taxonomy" id="51695"/>
    <lineage>
        <taxon>Eukaryota</taxon>
        <taxon>Viridiplantae</taxon>
        <taxon>Chlorophyta</taxon>
        <taxon>core chlorophytes</taxon>
        <taxon>Chlorophyceae</taxon>
        <taxon>CS clade</taxon>
        <taxon>Chlamydomonadales</taxon>
        <taxon>Chlamydomonadaceae</taxon>
        <taxon>Chlamydomonas</taxon>
    </lineage>
</organism>
<sequence length="229" mass="23569">MEACSAASTPAGTPTRRHAPVKARAMPKMLSALEKLSKICAALSELHLEACSAASTPAAGTPPGTPAGTPAGTPVKARATPKKLGALDKIQTRAAGITRAGFDMMRGKVVVSIMDAMSTRSAAIRLPSTYAVEKDCVRAMRRMAAPRALIMSFSKATISSGIIAPPPPPARGAPPPPPPPGPWRAREVMRMVANASCLASAMQALDEWTLLQVRPLGAMAAAAAAGVRC</sequence>
<accession>A0A835VVY0</accession>
<evidence type="ECO:0000256" key="1">
    <source>
        <dbReference type="SAM" id="MobiDB-lite"/>
    </source>
</evidence>
<dbReference type="EMBL" id="JAEHOC010000040">
    <property type="protein sequence ID" value="KAG2427484.1"/>
    <property type="molecule type" value="Genomic_DNA"/>
</dbReference>
<protein>
    <submittedName>
        <fullName evidence="2">Uncharacterized protein</fullName>
    </submittedName>
</protein>